<evidence type="ECO:0000256" key="1">
    <source>
        <dbReference type="SAM" id="Phobius"/>
    </source>
</evidence>
<evidence type="ECO:0000313" key="3">
    <source>
        <dbReference type="Proteomes" id="UP000244037"/>
    </source>
</evidence>
<feature type="transmembrane region" description="Helical" evidence="1">
    <location>
        <begin position="48"/>
        <end position="68"/>
    </location>
</feature>
<keyword evidence="3" id="KW-1185">Reference proteome</keyword>
<evidence type="ECO:0008006" key="4">
    <source>
        <dbReference type="Google" id="ProtNLM"/>
    </source>
</evidence>
<accession>A0A8E2VMM8</accession>
<keyword evidence="1" id="KW-0472">Membrane</keyword>
<sequence length="94" mass="10766">MDQQILGTLCENHVCGTLSETQASRLLDRAVSEKRYAHEQKARNEAKWMTRVGVGFTAIGLLIAWLAYRQSQEADRRSVRNEVEIEHLKAPEKK</sequence>
<comment type="caution">
    <text evidence="2">The sequence shown here is derived from an EMBL/GenBank/DDBJ whole genome shotgun (WGS) entry which is preliminary data.</text>
</comment>
<gene>
    <name evidence="2" type="ORF">C8N38_105247</name>
</gene>
<dbReference type="Proteomes" id="UP000244037">
    <property type="component" value="Unassembled WGS sequence"/>
</dbReference>
<proteinExistence type="predicted"/>
<name>A0A8E2VMM8_9RHOB</name>
<protein>
    <recommendedName>
        <fullName evidence="4">Transmembrane protein</fullName>
    </recommendedName>
</protein>
<organism evidence="2 3">
    <name type="scientific">Rhodovulum kholense</name>
    <dbReference type="NCBI Taxonomy" id="453584"/>
    <lineage>
        <taxon>Bacteria</taxon>
        <taxon>Pseudomonadati</taxon>
        <taxon>Pseudomonadota</taxon>
        <taxon>Alphaproteobacteria</taxon>
        <taxon>Rhodobacterales</taxon>
        <taxon>Paracoccaceae</taxon>
        <taxon>Rhodovulum</taxon>
    </lineage>
</organism>
<keyword evidence="1" id="KW-1133">Transmembrane helix</keyword>
<dbReference type="AlphaFoldDB" id="A0A8E2VMM8"/>
<dbReference type="EMBL" id="QAYC01000005">
    <property type="protein sequence ID" value="PTW50288.1"/>
    <property type="molecule type" value="Genomic_DNA"/>
</dbReference>
<evidence type="ECO:0000313" key="2">
    <source>
        <dbReference type="EMBL" id="PTW50288.1"/>
    </source>
</evidence>
<reference evidence="2 3" key="1">
    <citation type="submission" date="2018-04" db="EMBL/GenBank/DDBJ databases">
        <title>Genomic Encyclopedia of Archaeal and Bacterial Type Strains, Phase II (KMG-II): from individual species to whole genera.</title>
        <authorList>
            <person name="Goeker M."/>
        </authorList>
    </citation>
    <scope>NUCLEOTIDE SEQUENCE [LARGE SCALE GENOMIC DNA]</scope>
    <source>
        <strain evidence="2 3">DSM 19783</strain>
    </source>
</reference>
<keyword evidence="1" id="KW-0812">Transmembrane</keyword>